<name>A0AAD9L972_PAPLA</name>
<keyword evidence="1" id="KW-0472">Membrane</keyword>
<feature type="domain" description="Hemerythrin-like" evidence="2">
    <location>
        <begin position="108"/>
        <end position="237"/>
    </location>
</feature>
<dbReference type="InterPro" id="IPR053206">
    <property type="entry name" value="Dimeric_xanthone_biosynth"/>
</dbReference>
<dbReference type="PANTHER" id="PTHR38048:SF1">
    <property type="entry name" value="HEMERYTHRIN-LIKE DOMAIN-CONTAINING PROTEIN"/>
    <property type="match status" value="1"/>
</dbReference>
<dbReference type="Pfam" id="PF01814">
    <property type="entry name" value="Hemerythrin"/>
    <property type="match status" value="1"/>
</dbReference>
<dbReference type="InterPro" id="IPR012312">
    <property type="entry name" value="Hemerythrin-like"/>
</dbReference>
<feature type="transmembrane region" description="Helical" evidence="1">
    <location>
        <begin position="45"/>
        <end position="62"/>
    </location>
</feature>
<organism evidence="3 4">
    <name type="scientific">Papiliotrema laurentii</name>
    <name type="common">Cryptococcus laurentii</name>
    <dbReference type="NCBI Taxonomy" id="5418"/>
    <lineage>
        <taxon>Eukaryota</taxon>
        <taxon>Fungi</taxon>
        <taxon>Dikarya</taxon>
        <taxon>Basidiomycota</taxon>
        <taxon>Agaricomycotina</taxon>
        <taxon>Tremellomycetes</taxon>
        <taxon>Tremellales</taxon>
        <taxon>Rhynchogastremaceae</taxon>
        <taxon>Papiliotrema</taxon>
    </lineage>
</organism>
<keyword evidence="1" id="KW-1133">Transmembrane helix</keyword>
<dbReference type="AlphaFoldDB" id="A0AAD9L972"/>
<evidence type="ECO:0000313" key="4">
    <source>
        <dbReference type="Proteomes" id="UP001182556"/>
    </source>
</evidence>
<evidence type="ECO:0000259" key="2">
    <source>
        <dbReference type="Pfam" id="PF01814"/>
    </source>
</evidence>
<keyword evidence="4" id="KW-1185">Reference proteome</keyword>
<evidence type="ECO:0000256" key="1">
    <source>
        <dbReference type="SAM" id="Phobius"/>
    </source>
</evidence>
<protein>
    <recommendedName>
        <fullName evidence="2">Hemerythrin-like domain-containing protein</fullName>
    </recommendedName>
</protein>
<evidence type="ECO:0000313" key="3">
    <source>
        <dbReference type="EMBL" id="KAK1927009.1"/>
    </source>
</evidence>
<proteinExistence type="predicted"/>
<dbReference type="EMBL" id="JAODAN010000001">
    <property type="protein sequence ID" value="KAK1927009.1"/>
    <property type="molecule type" value="Genomic_DNA"/>
</dbReference>
<sequence>MIGPQYPASLCMHSPPVLSDPQGSSSPITAQTLTTRRARPFSRTAVSLIVLLCAILLAPVLLRRVPRAGFESLIRNHTAVRPLTTTTPVHTMPSKMSLEDKQWNSLADRMNLFHNHFRYEFDRVYKLCDGGFHKEGMKLADFLREAQELHHHLHMHHTIEETYIFPVLAKKMPQFKDGARESGQHLQAHKAIHDGLDKYEAFLKASLANPNNYSAATLRGIMDGFKDVLFRHLDEEVRDLGAESMKAAGWTLAELKRIPM</sequence>
<dbReference type="Gene3D" id="1.20.120.520">
    <property type="entry name" value="nmb1532 protein domain like"/>
    <property type="match status" value="1"/>
</dbReference>
<dbReference type="Proteomes" id="UP001182556">
    <property type="component" value="Unassembled WGS sequence"/>
</dbReference>
<dbReference type="CDD" id="cd12108">
    <property type="entry name" value="Hr-like"/>
    <property type="match status" value="1"/>
</dbReference>
<accession>A0AAD9L972</accession>
<dbReference type="PANTHER" id="PTHR38048">
    <property type="entry name" value="EXPRESSED PROTEIN"/>
    <property type="match status" value="1"/>
</dbReference>
<gene>
    <name evidence="3" type="ORF">DB88DRAFT_476362</name>
</gene>
<keyword evidence="1" id="KW-0812">Transmembrane</keyword>
<reference evidence="3" key="1">
    <citation type="submission" date="2023-02" db="EMBL/GenBank/DDBJ databases">
        <title>Identification and recombinant expression of a fungal hydrolase from Papiliotrema laurentii that hydrolyzes apple cutin and clears colloidal polyester polyurethane.</title>
        <authorList>
            <consortium name="DOE Joint Genome Institute"/>
            <person name="Roman V.A."/>
            <person name="Bojanowski C."/>
            <person name="Crable B.R."/>
            <person name="Wagner D.N."/>
            <person name="Hung C.S."/>
            <person name="Nadeau L.J."/>
            <person name="Schratz L."/>
            <person name="Haridas S."/>
            <person name="Pangilinan J."/>
            <person name="Lipzen A."/>
            <person name="Na H."/>
            <person name="Yan M."/>
            <person name="Ng V."/>
            <person name="Grigoriev I.V."/>
            <person name="Spatafora J.W."/>
            <person name="Barlow D."/>
            <person name="Biffinger J."/>
            <person name="Kelley-Loughnane N."/>
            <person name="Varaljay V.A."/>
            <person name="Crookes-Goodson W.J."/>
        </authorList>
    </citation>
    <scope>NUCLEOTIDE SEQUENCE</scope>
    <source>
        <strain evidence="3">5307AH</strain>
    </source>
</reference>
<comment type="caution">
    <text evidence="3">The sequence shown here is derived from an EMBL/GenBank/DDBJ whole genome shotgun (WGS) entry which is preliminary data.</text>
</comment>